<dbReference type="SUPFAM" id="SSF52402">
    <property type="entry name" value="Adenine nucleotide alpha hydrolases-like"/>
    <property type="match status" value="1"/>
</dbReference>
<dbReference type="RefSeq" id="WP_290270753.1">
    <property type="nucleotide sequence ID" value="NZ_JAUFQP010000010.1"/>
</dbReference>
<accession>A0ABV5H432</accession>
<dbReference type="Proteomes" id="UP001589590">
    <property type="component" value="Unassembled WGS sequence"/>
</dbReference>
<dbReference type="GO" id="GO:0005524">
    <property type="term" value="F:ATP binding"/>
    <property type="evidence" value="ECO:0007669"/>
    <property type="project" value="UniProtKB-KW"/>
</dbReference>
<dbReference type="Pfam" id="PF01902">
    <property type="entry name" value="Diphthami_syn_2"/>
    <property type="match status" value="1"/>
</dbReference>
<comment type="caution">
    <text evidence="2">The sequence shown here is derived from an EMBL/GenBank/DDBJ whole genome shotgun (WGS) entry which is preliminary data.</text>
</comment>
<keyword evidence="2" id="KW-0547">Nucleotide-binding</keyword>
<dbReference type="EMBL" id="JBHMFA010000018">
    <property type="protein sequence ID" value="MFB9106638.1"/>
    <property type="molecule type" value="Genomic_DNA"/>
</dbReference>
<dbReference type="InterPro" id="IPR014729">
    <property type="entry name" value="Rossmann-like_a/b/a_fold"/>
</dbReference>
<proteinExistence type="predicted"/>
<evidence type="ECO:0000313" key="2">
    <source>
        <dbReference type="EMBL" id="MFB9106638.1"/>
    </source>
</evidence>
<dbReference type="PIRSF" id="PIRSF039123">
    <property type="entry name" value="Diphthamide_synthase"/>
    <property type="match status" value="1"/>
</dbReference>
<protein>
    <submittedName>
        <fullName evidence="2">ATP-binding protein</fullName>
    </submittedName>
</protein>
<sequence length="242" mass="27504">MQKHKTYFNWSSGKDSAIALYYLLQNKDFSVQKLVTTVNSHYNRVSMHGLRTELLLAQTEALNIPAQVIELPEMPSMETYEAVMLKTVNTLKRDGFTHAAFGDIFLEDLRTYRENNLAKHGIKTVFPIWKKDTKALLTEFLDLGFKTIIVCANSKYFGADFVGTIIDENFIDNLPEGVDPCGENGEFHTFCFDGPIFKNPISFTIGEKVYREYDTPKTDDDSVCSADAYGVWYCDLIPQITS</sequence>
<dbReference type="InterPro" id="IPR002761">
    <property type="entry name" value="Diphthami_syn_dom"/>
</dbReference>
<dbReference type="InterPro" id="IPR030662">
    <property type="entry name" value="DPH6/MJ0570"/>
</dbReference>
<feature type="domain" description="Diphthamide synthase" evidence="1">
    <location>
        <begin position="6"/>
        <end position="208"/>
    </location>
</feature>
<dbReference type="Gene3D" id="3.90.1490.10">
    <property type="entry name" value="putative n-type atp pyrophosphatase, domain 2"/>
    <property type="match status" value="1"/>
</dbReference>
<organism evidence="2 3">
    <name type="scientific">Algibacter miyuki</name>
    <dbReference type="NCBI Taxonomy" id="1306933"/>
    <lineage>
        <taxon>Bacteria</taxon>
        <taxon>Pseudomonadati</taxon>
        <taxon>Bacteroidota</taxon>
        <taxon>Flavobacteriia</taxon>
        <taxon>Flavobacteriales</taxon>
        <taxon>Flavobacteriaceae</taxon>
        <taxon>Algibacter</taxon>
    </lineage>
</organism>
<dbReference type="CDD" id="cd01994">
    <property type="entry name" value="AANH_PF0828-like"/>
    <property type="match status" value="1"/>
</dbReference>
<keyword evidence="3" id="KW-1185">Reference proteome</keyword>
<keyword evidence="2" id="KW-0067">ATP-binding</keyword>
<gene>
    <name evidence="2" type="ORF">ACFFU1_17150</name>
</gene>
<evidence type="ECO:0000313" key="3">
    <source>
        <dbReference type="Proteomes" id="UP001589590"/>
    </source>
</evidence>
<dbReference type="Gene3D" id="3.40.50.620">
    <property type="entry name" value="HUPs"/>
    <property type="match status" value="1"/>
</dbReference>
<evidence type="ECO:0000259" key="1">
    <source>
        <dbReference type="Pfam" id="PF01902"/>
    </source>
</evidence>
<name>A0ABV5H432_9FLAO</name>
<reference evidence="2 3" key="1">
    <citation type="submission" date="2024-09" db="EMBL/GenBank/DDBJ databases">
        <authorList>
            <person name="Sun Q."/>
            <person name="Mori K."/>
        </authorList>
    </citation>
    <scope>NUCLEOTIDE SEQUENCE [LARGE SCALE GENOMIC DNA]</scope>
    <source>
        <strain evidence="2 3">CECT 8300</strain>
    </source>
</reference>